<evidence type="ECO:0000313" key="4">
    <source>
        <dbReference type="Proteomes" id="UP001500280"/>
    </source>
</evidence>
<protein>
    <submittedName>
        <fullName evidence="3">Uncharacterized protein</fullName>
    </submittedName>
</protein>
<sequence>MNDDELLAQLKAADPASRRGAPQPDLDRLLEIPMSTDSQTRPARRRLIPAVAAGLLIAAGGLIWGVTAGNDEPPIATPPVPTVKLTVGSGVAGKCRALEVADLQRLPVAFEGKVTAVTGDLISLKVAHWYRGGPGDNVEVQAMPEDVLTLLGVDFKVGESYLVSAANGQVSICGASGPTTPELRQLYEQAYAG</sequence>
<keyword evidence="2" id="KW-0472">Membrane</keyword>
<evidence type="ECO:0000256" key="2">
    <source>
        <dbReference type="SAM" id="Phobius"/>
    </source>
</evidence>
<name>A0ABN2I8M9_9ACTN</name>
<proteinExistence type="predicted"/>
<comment type="caution">
    <text evidence="3">The sequence shown here is derived from an EMBL/GenBank/DDBJ whole genome shotgun (WGS) entry which is preliminary data.</text>
</comment>
<accession>A0ABN2I8M9</accession>
<keyword evidence="4" id="KW-1185">Reference proteome</keyword>
<reference evidence="3 4" key="1">
    <citation type="journal article" date="2019" name="Int. J. Syst. Evol. Microbiol.">
        <title>The Global Catalogue of Microorganisms (GCM) 10K type strain sequencing project: providing services to taxonomists for standard genome sequencing and annotation.</title>
        <authorList>
            <consortium name="The Broad Institute Genomics Platform"/>
            <consortium name="The Broad Institute Genome Sequencing Center for Infectious Disease"/>
            <person name="Wu L."/>
            <person name="Ma J."/>
        </authorList>
    </citation>
    <scope>NUCLEOTIDE SEQUENCE [LARGE SCALE GENOMIC DNA]</scope>
    <source>
        <strain evidence="3 4">JCM 14307</strain>
    </source>
</reference>
<feature type="transmembrane region" description="Helical" evidence="2">
    <location>
        <begin position="47"/>
        <end position="66"/>
    </location>
</feature>
<dbReference type="Proteomes" id="UP001500280">
    <property type="component" value="Unassembled WGS sequence"/>
</dbReference>
<evidence type="ECO:0000313" key="3">
    <source>
        <dbReference type="EMBL" id="GAA1700520.1"/>
    </source>
</evidence>
<dbReference type="EMBL" id="BAAANF010000017">
    <property type="protein sequence ID" value="GAA1700520.1"/>
    <property type="molecule type" value="Genomic_DNA"/>
</dbReference>
<organism evidence="3 4">
    <name type="scientific">Kribbella yunnanensis</name>
    <dbReference type="NCBI Taxonomy" id="190194"/>
    <lineage>
        <taxon>Bacteria</taxon>
        <taxon>Bacillati</taxon>
        <taxon>Actinomycetota</taxon>
        <taxon>Actinomycetes</taxon>
        <taxon>Propionibacteriales</taxon>
        <taxon>Kribbellaceae</taxon>
        <taxon>Kribbella</taxon>
    </lineage>
</organism>
<dbReference type="RefSeq" id="WP_344157822.1">
    <property type="nucleotide sequence ID" value="NZ_BAAANF010000017.1"/>
</dbReference>
<keyword evidence="2" id="KW-0812">Transmembrane</keyword>
<keyword evidence="2" id="KW-1133">Transmembrane helix</keyword>
<gene>
    <name evidence="3" type="ORF">GCM10009745_54260</name>
</gene>
<evidence type="ECO:0000256" key="1">
    <source>
        <dbReference type="SAM" id="MobiDB-lite"/>
    </source>
</evidence>
<feature type="region of interest" description="Disordered" evidence="1">
    <location>
        <begin position="10"/>
        <end position="43"/>
    </location>
</feature>